<dbReference type="GO" id="GO:0140824">
    <property type="term" value="F:thioredoxin-dependent peroxiredoxin activity"/>
    <property type="evidence" value="ECO:0007669"/>
    <property type="project" value="UniProtKB-EC"/>
</dbReference>
<dbReference type="InterPro" id="IPR029759">
    <property type="entry name" value="GPX_AS"/>
</dbReference>
<comment type="similarity">
    <text evidence="2 10">Belongs to the glycosyl hydrolase 53 family.</text>
</comment>
<keyword evidence="14" id="KW-1185">Reference proteome</keyword>
<feature type="transmembrane region" description="Helical" evidence="11">
    <location>
        <begin position="12"/>
        <end position="34"/>
    </location>
</feature>
<evidence type="ECO:0000256" key="5">
    <source>
        <dbReference type="ARBA" id="ARBA00022862"/>
    </source>
</evidence>
<dbReference type="EC" id="3.2.1.89" evidence="10"/>
<dbReference type="SUPFAM" id="SSF51445">
    <property type="entry name" value="(Trans)glycosidases"/>
    <property type="match status" value="1"/>
</dbReference>
<proteinExistence type="inferred from homology"/>
<dbReference type="GO" id="GO:0034599">
    <property type="term" value="P:cellular response to oxidative stress"/>
    <property type="evidence" value="ECO:0007669"/>
    <property type="project" value="TreeGrafter"/>
</dbReference>
<keyword evidence="11" id="KW-1133">Transmembrane helix</keyword>
<evidence type="ECO:0000256" key="8">
    <source>
        <dbReference type="ARBA" id="ARBA00049091"/>
    </source>
</evidence>
<accession>A0A8I2YMP0</accession>
<dbReference type="Gene3D" id="3.20.20.80">
    <property type="entry name" value="Glycosidases"/>
    <property type="match status" value="2"/>
</dbReference>
<evidence type="ECO:0000256" key="2">
    <source>
        <dbReference type="ARBA" id="ARBA00010687"/>
    </source>
</evidence>
<comment type="caution">
    <text evidence="13">The sequence shown here is derived from an EMBL/GenBank/DDBJ whole genome shotgun (WGS) entry which is preliminary data.</text>
</comment>
<dbReference type="SUPFAM" id="SSF52833">
    <property type="entry name" value="Thioredoxin-like"/>
    <property type="match status" value="1"/>
</dbReference>
<evidence type="ECO:0000313" key="14">
    <source>
        <dbReference type="Proteomes" id="UP000683000"/>
    </source>
</evidence>
<dbReference type="PROSITE" id="PS00460">
    <property type="entry name" value="GLUTATHIONE_PEROXID_1"/>
    <property type="match status" value="1"/>
</dbReference>
<dbReference type="Pfam" id="PF07745">
    <property type="entry name" value="Glyco_hydro_53"/>
    <property type="match status" value="2"/>
</dbReference>
<keyword evidence="11" id="KW-0472">Membrane</keyword>
<evidence type="ECO:0000256" key="9">
    <source>
        <dbReference type="RuleBase" id="RU000499"/>
    </source>
</evidence>
<gene>
    <name evidence="13" type="ORF">JVT61DRAFT_4423</name>
</gene>
<name>A0A8I2YMP0_9AGAM</name>
<evidence type="ECO:0000256" key="6">
    <source>
        <dbReference type="ARBA" id="ARBA00023002"/>
    </source>
</evidence>
<comment type="similarity">
    <text evidence="1 9">Belongs to the glutathione peroxidase family.</text>
</comment>
<dbReference type="InterPro" id="IPR000889">
    <property type="entry name" value="Glutathione_peroxidase"/>
</dbReference>
<dbReference type="Gene3D" id="3.40.30.10">
    <property type="entry name" value="Glutaredoxin"/>
    <property type="match status" value="1"/>
</dbReference>
<keyword evidence="6 9" id="KW-0560">Oxidoreductase</keyword>
<dbReference type="PANTHER" id="PTHR11592">
    <property type="entry name" value="GLUTATHIONE PEROXIDASE"/>
    <property type="match status" value="1"/>
</dbReference>
<reference evidence="13" key="1">
    <citation type="submission" date="2021-03" db="EMBL/GenBank/DDBJ databases">
        <title>Evolutionary innovations through gain and loss of genes in the ectomycorrhizal Boletales.</title>
        <authorList>
            <person name="Wu G."/>
            <person name="Miyauchi S."/>
            <person name="Morin E."/>
            <person name="Yang Z.-L."/>
            <person name="Xu J."/>
            <person name="Martin F.M."/>
        </authorList>
    </citation>
    <scope>NUCLEOTIDE SEQUENCE</scope>
    <source>
        <strain evidence="13">BR01</strain>
    </source>
</reference>
<dbReference type="PROSITE" id="PS00763">
    <property type="entry name" value="GLUTATHIONE_PEROXID_2"/>
    <property type="match status" value="1"/>
</dbReference>
<dbReference type="InterPro" id="IPR017853">
    <property type="entry name" value="GH"/>
</dbReference>
<evidence type="ECO:0000256" key="10">
    <source>
        <dbReference type="RuleBase" id="RU361192"/>
    </source>
</evidence>
<evidence type="ECO:0000256" key="4">
    <source>
        <dbReference type="ARBA" id="ARBA00022801"/>
    </source>
</evidence>
<dbReference type="PROSITE" id="PS51352">
    <property type="entry name" value="THIOREDOXIN_2"/>
    <property type="match status" value="1"/>
</dbReference>
<evidence type="ECO:0000256" key="7">
    <source>
        <dbReference type="ARBA" id="ARBA00023295"/>
    </source>
</evidence>
<comment type="catalytic activity">
    <reaction evidence="10">
        <text>The enzyme specifically hydrolyzes (1-&gt;4)-beta-D-galactosidic linkages in type I arabinogalactans.</text>
        <dbReference type="EC" id="3.2.1.89"/>
    </reaction>
</comment>
<dbReference type="EMBL" id="JAGFBS010000018">
    <property type="protein sequence ID" value="KAG6374387.1"/>
    <property type="molecule type" value="Genomic_DNA"/>
</dbReference>
<keyword evidence="7 10" id="KW-0326">Glycosidase</keyword>
<dbReference type="InterPro" id="IPR011683">
    <property type="entry name" value="Glyco_hydro_53"/>
</dbReference>
<dbReference type="PROSITE" id="PS51355">
    <property type="entry name" value="GLUTATHIONE_PEROXID_3"/>
    <property type="match status" value="1"/>
</dbReference>
<feature type="domain" description="Thioredoxin" evidence="12">
    <location>
        <begin position="416"/>
        <end position="599"/>
    </location>
</feature>
<dbReference type="Pfam" id="PF00255">
    <property type="entry name" value="GSHPx"/>
    <property type="match status" value="1"/>
</dbReference>
<dbReference type="Proteomes" id="UP000683000">
    <property type="component" value="Unassembled WGS sequence"/>
</dbReference>
<evidence type="ECO:0000313" key="13">
    <source>
        <dbReference type="EMBL" id="KAG6374387.1"/>
    </source>
</evidence>
<evidence type="ECO:0000256" key="3">
    <source>
        <dbReference type="ARBA" id="ARBA00022559"/>
    </source>
</evidence>
<organism evidence="13 14">
    <name type="scientific">Boletus reticuloceps</name>
    <dbReference type="NCBI Taxonomy" id="495285"/>
    <lineage>
        <taxon>Eukaryota</taxon>
        <taxon>Fungi</taxon>
        <taxon>Dikarya</taxon>
        <taxon>Basidiomycota</taxon>
        <taxon>Agaricomycotina</taxon>
        <taxon>Agaricomycetes</taxon>
        <taxon>Agaricomycetidae</taxon>
        <taxon>Boletales</taxon>
        <taxon>Boletineae</taxon>
        <taxon>Boletaceae</taxon>
        <taxon>Boletoideae</taxon>
        <taxon>Boletus</taxon>
    </lineage>
</organism>
<sequence>MALSYECEHSVLVMSILSFIISLAAFALSLVSALQYHGADFSSLLLVEPTANVQYTGSSTAASQPLEKILCDYGINLARIRIWTSGTYDLTYGLAKRAKAVGIDNLIALHYSGPTLETSTFLLIEPRRTCVSNLQLHLRSGAGIQCSGNSYSTHPARNEINDGPLWPTGQVTVNAFHPASQILHAGALAVRTASSSTKFVVHLASGWYQVGISWFLDGIFVSETEGSGLTQSDVDVIGLSDYPYYGTVATFSNLNSTIDHIASTYNKDIIVVETGWPAVCDSGTTPLSEPAIPVGIKGQISWIEDIVAILNSVNLDHDGKALGIVCFEPGWAPKFYIIVEQLLCKSKRQRLGPGLVELIMTQLVITGFGTYQVMQLAARRLLVFSQPRVLVNLTHLCKHRLRPYSWASWKLSQSSVPIHHRLQPFHSTPSRQTNSMSSTTTTFHDLKADLPGGKSYEFDQLKGKVVLVVNVASQCGFTPQYKGLQALYDKYKDRGFVILGFPCNQFGGQEPGDDANIASFCELNHGVSFPLMQKSDVNGDNTNPVHKWLKNEKAGLLGLTRIKWNFEKFLIDKNGNVVNRWASTTTPEAISADVEKLLVEDPKL</sequence>
<keyword evidence="5" id="KW-0049">Antioxidant</keyword>
<dbReference type="GO" id="GO:0015926">
    <property type="term" value="F:glucosidase activity"/>
    <property type="evidence" value="ECO:0007669"/>
    <property type="project" value="InterPro"/>
</dbReference>
<dbReference type="AlphaFoldDB" id="A0A8I2YMP0"/>
<dbReference type="InterPro" id="IPR029760">
    <property type="entry name" value="GPX_CS"/>
</dbReference>
<keyword evidence="3 9" id="KW-0575">Peroxidase</keyword>
<keyword evidence="4 10" id="KW-0378">Hydrolase</keyword>
<dbReference type="InterPro" id="IPR013766">
    <property type="entry name" value="Thioredoxin_domain"/>
</dbReference>
<dbReference type="FunFam" id="3.40.30.10:FF:000010">
    <property type="entry name" value="Glutathione peroxidase"/>
    <property type="match status" value="1"/>
</dbReference>
<dbReference type="GO" id="GO:0031218">
    <property type="term" value="F:arabinogalactan endo-1,4-beta-galactosidase activity"/>
    <property type="evidence" value="ECO:0007669"/>
    <property type="project" value="UniProtKB-EC"/>
</dbReference>
<evidence type="ECO:0000256" key="1">
    <source>
        <dbReference type="ARBA" id="ARBA00006926"/>
    </source>
</evidence>
<evidence type="ECO:0000256" key="11">
    <source>
        <dbReference type="SAM" id="Phobius"/>
    </source>
</evidence>
<evidence type="ECO:0000259" key="12">
    <source>
        <dbReference type="PROSITE" id="PS51352"/>
    </source>
</evidence>
<comment type="catalytic activity">
    <reaction evidence="8">
        <text>a hydroperoxide + [thioredoxin]-dithiol = an alcohol + [thioredoxin]-disulfide + H2O</text>
        <dbReference type="Rhea" id="RHEA:62620"/>
        <dbReference type="Rhea" id="RHEA-COMP:10698"/>
        <dbReference type="Rhea" id="RHEA-COMP:10700"/>
        <dbReference type="ChEBI" id="CHEBI:15377"/>
        <dbReference type="ChEBI" id="CHEBI:29950"/>
        <dbReference type="ChEBI" id="CHEBI:30879"/>
        <dbReference type="ChEBI" id="CHEBI:35924"/>
        <dbReference type="ChEBI" id="CHEBI:50058"/>
        <dbReference type="EC" id="1.11.1.24"/>
    </reaction>
</comment>
<dbReference type="PRINTS" id="PR01011">
    <property type="entry name" value="GLUTPROXDASE"/>
</dbReference>
<dbReference type="OrthoDB" id="446890at2759"/>
<dbReference type="CDD" id="cd00340">
    <property type="entry name" value="GSH_Peroxidase"/>
    <property type="match status" value="1"/>
</dbReference>
<dbReference type="PANTHER" id="PTHR11592:SF78">
    <property type="entry name" value="GLUTATHIONE PEROXIDASE"/>
    <property type="match status" value="1"/>
</dbReference>
<dbReference type="InterPro" id="IPR036249">
    <property type="entry name" value="Thioredoxin-like_sf"/>
</dbReference>
<protein>
    <recommendedName>
        <fullName evidence="9 10">Multifunctional fusion protein</fullName>
    </recommendedName>
    <domain>
        <recommendedName>
            <fullName evidence="10">Arabinogalactan endo-beta-1,4-galactanase</fullName>
            <ecNumber evidence="10">3.2.1.89</ecNumber>
        </recommendedName>
    </domain>
    <domain>
        <recommendedName>
            <fullName evidence="9">Glutathione peroxidase</fullName>
        </recommendedName>
    </domain>
</protein>
<keyword evidence="11" id="KW-0812">Transmembrane</keyword>